<dbReference type="VEuPathDB" id="FungiDB:An18g03590"/>
<reference evidence="2" key="1">
    <citation type="submission" date="2018-10" db="EMBL/GenBank/DDBJ databases">
        <title>FDA dAtabase for Regulatory Grade micrObial Sequences (FDA-ARGOS): Supporting development and validation of Infectious Disease Dx tests.</title>
        <authorList>
            <person name="Kerrigan L."/>
            <person name="Tallon L."/>
            <person name="Sadzewicz L."/>
            <person name="Sengamalay N."/>
            <person name="Ott S."/>
            <person name="Godinez A."/>
            <person name="Nagaraj S."/>
            <person name="Vavikolanu K."/>
            <person name="Nadendla S."/>
            <person name="George J."/>
            <person name="Sichtig H."/>
        </authorList>
    </citation>
    <scope>NUCLEOTIDE SEQUENCE [LARGE SCALE GENOMIC DNA]</scope>
    <source>
        <strain evidence="2">FDAARGOS_311</strain>
    </source>
</reference>
<name>A0A505HV29_ASPNG</name>
<dbReference type="VEuPathDB" id="FungiDB:ATCC64974_108990"/>
<sequence length="167" mass="19235">MDTELQRVLVGSEGNLDPVDGFVVFRVVRAYEIANGGDKGVLEEEIEDYRRVMRRKGRQRVNDLFENKRYLQRDPRYRLAFREFGAAMGIRCVAEQQAEKDTAVDLKVYADQIVDFWAPYMAGEEEDDIEDLRPITQVMYASALIPGAFCRGFFDNEPVIPPVLNVY</sequence>
<evidence type="ECO:0000313" key="1">
    <source>
        <dbReference type="EMBL" id="TPR01482.1"/>
    </source>
</evidence>
<dbReference type="EMBL" id="NKJJ02000001">
    <property type="protein sequence ID" value="TPR01482.1"/>
    <property type="molecule type" value="Genomic_DNA"/>
</dbReference>
<organism evidence="1 2">
    <name type="scientific">Aspergillus niger</name>
    <dbReference type="NCBI Taxonomy" id="5061"/>
    <lineage>
        <taxon>Eukaryota</taxon>
        <taxon>Fungi</taxon>
        <taxon>Dikarya</taxon>
        <taxon>Ascomycota</taxon>
        <taxon>Pezizomycotina</taxon>
        <taxon>Eurotiomycetes</taxon>
        <taxon>Eurotiomycetidae</taxon>
        <taxon>Eurotiales</taxon>
        <taxon>Aspergillaceae</taxon>
        <taxon>Aspergillus</taxon>
        <taxon>Aspergillus subgen. Circumdati</taxon>
    </lineage>
</organism>
<protein>
    <submittedName>
        <fullName evidence="1">Arsenical-resistance protein</fullName>
    </submittedName>
</protein>
<comment type="caution">
    <text evidence="1">The sequence shown here is derived from an EMBL/GenBank/DDBJ whole genome shotgun (WGS) entry which is preliminary data.</text>
</comment>
<gene>
    <name evidence="1" type="ORF">CAN33_0039525</name>
</gene>
<accession>A0A505HV29</accession>
<evidence type="ECO:0000313" key="2">
    <source>
        <dbReference type="Proteomes" id="UP000197666"/>
    </source>
</evidence>
<dbReference type="AlphaFoldDB" id="A0A505HV29"/>
<proteinExistence type="predicted"/>
<dbReference type="Proteomes" id="UP000197666">
    <property type="component" value="Unassembled WGS sequence"/>
</dbReference>
<dbReference type="VEuPathDB" id="FungiDB:M747DRAFT_366940"/>